<dbReference type="SUPFAM" id="SSF47240">
    <property type="entry name" value="Ferritin-like"/>
    <property type="match status" value="1"/>
</dbReference>
<feature type="chain" id="PRO_5043433629" evidence="2">
    <location>
        <begin position="23"/>
        <end position="316"/>
    </location>
</feature>
<dbReference type="RefSeq" id="WP_245992580.1">
    <property type="nucleotide sequence ID" value="NZ_MASW01000002.1"/>
</dbReference>
<evidence type="ECO:0000256" key="1">
    <source>
        <dbReference type="SAM" id="MobiDB-lite"/>
    </source>
</evidence>
<accession>A0A2V4B4A2</accession>
<dbReference type="PROSITE" id="PS51318">
    <property type="entry name" value="TAT"/>
    <property type="match status" value="1"/>
</dbReference>
<dbReference type="InterPro" id="IPR012347">
    <property type="entry name" value="Ferritin-like"/>
</dbReference>
<dbReference type="Pfam" id="PF14530">
    <property type="entry name" value="DUF4439"/>
    <property type="match status" value="1"/>
</dbReference>
<dbReference type="InterPro" id="IPR009078">
    <property type="entry name" value="Ferritin-like_SF"/>
</dbReference>
<dbReference type="AlphaFoldDB" id="A0A2V4B4A2"/>
<reference evidence="3 4" key="1">
    <citation type="submission" date="2016-07" db="EMBL/GenBank/DDBJ databases">
        <title>Draft genome sequence of Prauserella muralis DSM 45305, isolated from a mould-covered wall in an indoor environment.</title>
        <authorList>
            <person name="Ruckert C."/>
            <person name="Albersmeier A."/>
            <person name="Jiang C.-L."/>
            <person name="Jiang Y."/>
            <person name="Kalinowski J."/>
            <person name="Schneider O."/>
            <person name="Winkler A."/>
            <person name="Zotchev S.B."/>
        </authorList>
    </citation>
    <scope>NUCLEOTIDE SEQUENCE [LARGE SCALE GENOMIC DNA]</scope>
    <source>
        <strain evidence="3 4">DSM 45305</strain>
    </source>
</reference>
<feature type="signal peptide" evidence="2">
    <location>
        <begin position="1"/>
        <end position="22"/>
    </location>
</feature>
<dbReference type="PROSITE" id="PS51257">
    <property type="entry name" value="PROKAR_LIPOPROTEIN"/>
    <property type="match status" value="1"/>
</dbReference>
<feature type="compositionally biased region" description="Basic and acidic residues" evidence="1">
    <location>
        <begin position="85"/>
        <end position="94"/>
    </location>
</feature>
<name>A0A2V4B4A2_9PSEU</name>
<dbReference type="InterPro" id="IPR029447">
    <property type="entry name" value="DUF4439"/>
</dbReference>
<dbReference type="InterPro" id="IPR006311">
    <property type="entry name" value="TAT_signal"/>
</dbReference>
<feature type="region of interest" description="Disordered" evidence="1">
    <location>
        <begin position="84"/>
        <end position="104"/>
    </location>
</feature>
<dbReference type="Gene3D" id="1.20.1260.10">
    <property type="match status" value="1"/>
</dbReference>
<evidence type="ECO:0000256" key="2">
    <source>
        <dbReference type="SAM" id="SignalP"/>
    </source>
</evidence>
<sequence length="316" mass="32597">MSSRPLLTRRGLLRTVAVTALAAPVAAACGPGYDDSPDQLLPLLRRARADAAAANALARSSADVAELARQVATARTAQADALQQEVDRLNKPRPEGGNAPPETVRDLSALGERLAQARTQAAELVPRLPAYRAGLTGSVAAGCAAVQQLAPSLGAEQPGTVDVPSTGELTPEAVGALQQALAAEHAAMWVYGLVSAFLPADYAAGIDNGTDAHRDRRDACERVLTAAGVTPRPPEAAYVPPEPVRGEDAAVQLVVTAETDAANAWHGVLERTGDAGLRRLATQALIGSATRCTSWRIEAGRQPAALALPGRATGTD</sequence>
<dbReference type="CDD" id="cd00657">
    <property type="entry name" value="Ferritin_like"/>
    <property type="match status" value="1"/>
</dbReference>
<evidence type="ECO:0000313" key="3">
    <source>
        <dbReference type="EMBL" id="PXY27965.1"/>
    </source>
</evidence>
<dbReference type="EMBL" id="MASW01000002">
    <property type="protein sequence ID" value="PXY27965.1"/>
    <property type="molecule type" value="Genomic_DNA"/>
</dbReference>
<protein>
    <submittedName>
        <fullName evidence="3">Uncharacterized protein</fullName>
    </submittedName>
</protein>
<organism evidence="3 4">
    <name type="scientific">Prauserella muralis</name>
    <dbReference type="NCBI Taxonomy" id="588067"/>
    <lineage>
        <taxon>Bacteria</taxon>
        <taxon>Bacillati</taxon>
        <taxon>Actinomycetota</taxon>
        <taxon>Actinomycetes</taxon>
        <taxon>Pseudonocardiales</taxon>
        <taxon>Pseudonocardiaceae</taxon>
        <taxon>Prauserella</taxon>
    </lineage>
</organism>
<keyword evidence="4" id="KW-1185">Reference proteome</keyword>
<dbReference type="Proteomes" id="UP000249915">
    <property type="component" value="Unassembled WGS sequence"/>
</dbReference>
<comment type="caution">
    <text evidence="3">The sequence shown here is derived from an EMBL/GenBank/DDBJ whole genome shotgun (WGS) entry which is preliminary data.</text>
</comment>
<gene>
    <name evidence="3" type="ORF">BAY60_16595</name>
</gene>
<proteinExistence type="predicted"/>
<keyword evidence="2" id="KW-0732">Signal</keyword>
<evidence type="ECO:0000313" key="4">
    <source>
        <dbReference type="Proteomes" id="UP000249915"/>
    </source>
</evidence>